<feature type="domain" description="HTH iclR-type" evidence="4">
    <location>
        <begin position="5"/>
        <end position="64"/>
    </location>
</feature>
<keyword evidence="2" id="KW-0238">DNA-binding</keyword>
<dbReference type="InterPro" id="IPR005471">
    <property type="entry name" value="Tscrpt_reg_IclR_N"/>
</dbReference>
<dbReference type="Gene3D" id="1.10.10.10">
    <property type="entry name" value="Winged helix-like DNA-binding domain superfamily/Winged helix DNA-binding domain"/>
    <property type="match status" value="1"/>
</dbReference>
<evidence type="ECO:0000313" key="7">
    <source>
        <dbReference type="Proteomes" id="UP001645859"/>
    </source>
</evidence>
<feature type="domain" description="IclR-ED" evidence="5">
    <location>
        <begin position="65"/>
        <end position="217"/>
    </location>
</feature>
<evidence type="ECO:0000256" key="2">
    <source>
        <dbReference type="ARBA" id="ARBA00023125"/>
    </source>
</evidence>
<dbReference type="SUPFAM" id="SSF55781">
    <property type="entry name" value="GAF domain-like"/>
    <property type="match status" value="1"/>
</dbReference>
<evidence type="ECO:0000256" key="1">
    <source>
        <dbReference type="ARBA" id="ARBA00023015"/>
    </source>
</evidence>
<evidence type="ECO:0000259" key="4">
    <source>
        <dbReference type="PROSITE" id="PS51077"/>
    </source>
</evidence>
<dbReference type="InterPro" id="IPR036388">
    <property type="entry name" value="WH-like_DNA-bd_sf"/>
</dbReference>
<accession>A0ABS1SIB6</accession>
<protein>
    <submittedName>
        <fullName evidence="6">MarR family transcriptional regulator</fullName>
    </submittedName>
</protein>
<sequence length="217" mass="22757">MNDISKTADKALLVLADLARSGPATLQRLAERTRLNRTVTHRVVGALAARGFVTRTEHSYAVAARVRRLSESVFPALRQAAQGPLDRLASETGATVLLQVLDGDTVVVLEERSPGTGLELRARLEVGTRRELSVCPSGTAILMALGKELALTGDDTPGVVSDLNGGVCEAAAPIRTGADSGACVALLAPAVRRAELREHLRSLGDAAHSVELALGTR</sequence>
<dbReference type="InterPro" id="IPR029016">
    <property type="entry name" value="GAF-like_dom_sf"/>
</dbReference>
<dbReference type="Pfam" id="PF09339">
    <property type="entry name" value="HTH_IclR"/>
    <property type="match status" value="1"/>
</dbReference>
<dbReference type="PANTHER" id="PTHR30136">
    <property type="entry name" value="HELIX-TURN-HELIX TRANSCRIPTIONAL REGULATOR, ICLR FAMILY"/>
    <property type="match status" value="1"/>
</dbReference>
<dbReference type="EMBL" id="QYAC01000006">
    <property type="protein sequence ID" value="MBL3680121.1"/>
    <property type="molecule type" value="Genomic_DNA"/>
</dbReference>
<dbReference type="PROSITE" id="PS51077">
    <property type="entry name" value="HTH_ICLR"/>
    <property type="match status" value="1"/>
</dbReference>
<keyword evidence="1" id="KW-0805">Transcription regulation</keyword>
<dbReference type="SMART" id="SM00346">
    <property type="entry name" value="HTH_ICLR"/>
    <property type="match status" value="1"/>
</dbReference>
<evidence type="ECO:0000256" key="3">
    <source>
        <dbReference type="ARBA" id="ARBA00023163"/>
    </source>
</evidence>
<dbReference type="InterPro" id="IPR050707">
    <property type="entry name" value="HTH_MetabolicPath_Reg"/>
</dbReference>
<dbReference type="Proteomes" id="UP001645859">
    <property type="component" value="Unassembled WGS sequence"/>
</dbReference>
<evidence type="ECO:0000259" key="5">
    <source>
        <dbReference type="PROSITE" id="PS51078"/>
    </source>
</evidence>
<proteinExistence type="predicted"/>
<comment type="caution">
    <text evidence="6">The sequence shown here is derived from an EMBL/GenBank/DDBJ whole genome shotgun (WGS) entry which is preliminary data.</text>
</comment>
<keyword evidence="7" id="KW-1185">Reference proteome</keyword>
<dbReference type="SUPFAM" id="SSF46785">
    <property type="entry name" value="Winged helix' DNA-binding domain"/>
    <property type="match status" value="1"/>
</dbReference>
<gene>
    <name evidence="6" type="ORF">D3230_12610</name>
</gene>
<dbReference type="RefSeq" id="WP_202345386.1">
    <property type="nucleotide sequence ID" value="NZ_BAAAPI010000004.1"/>
</dbReference>
<reference evidence="6 7" key="1">
    <citation type="submission" date="2018-09" db="EMBL/GenBank/DDBJ databases">
        <title>Comparative genomics of Leucobacter spp.</title>
        <authorList>
            <person name="Reis A.C."/>
            <person name="Kolvenbach B.A."/>
            <person name="Corvini P.F.X."/>
            <person name="Nunes O.C."/>
        </authorList>
    </citation>
    <scope>NUCLEOTIDE SEQUENCE [LARGE SCALE GENOMIC DNA]</scope>
    <source>
        <strain evidence="6 7">TAN 31504</strain>
    </source>
</reference>
<keyword evidence="3" id="KW-0804">Transcription</keyword>
<dbReference type="InterPro" id="IPR014757">
    <property type="entry name" value="Tscrpt_reg_IclR_C"/>
</dbReference>
<evidence type="ECO:0000313" key="6">
    <source>
        <dbReference type="EMBL" id="MBL3680121.1"/>
    </source>
</evidence>
<dbReference type="PROSITE" id="PS51078">
    <property type="entry name" value="ICLR_ED"/>
    <property type="match status" value="1"/>
</dbReference>
<name>A0ABS1SIB6_9MICO</name>
<dbReference type="InterPro" id="IPR036390">
    <property type="entry name" value="WH_DNA-bd_sf"/>
</dbReference>
<organism evidence="6 7">
    <name type="scientific">Leucobacter chromiireducens subsp. solipictus</name>
    <dbReference type="NCBI Taxonomy" id="398235"/>
    <lineage>
        <taxon>Bacteria</taxon>
        <taxon>Bacillati</taxon>
        <taxon>Actinomycetota</taxon>
        <taxon>Actinomycetes</taxon>
        <taxon>Micrococcales</taxon>
        <taxon>Microbacteriaceae</taxon>
        <taxon>Leucobacter</taxon>
    </lineage>
</organism>
<dbReference type="Pfam" id="PF01614">
    <property type="entry name" value="IclR_C"/>
    <property type="match status" value="1"/>
</dbReference>
<dbReference type="Gene3D" id="3.30.450.40">
    <property type="match status" value="1"/>
</dbReference>
<dbReference type="PANTHER" id="PTHR30136:SF35">
    <property type="entry name" value="HTH-TYPE TRANSCRIPTIONAL REGULATOR RV1719"/>
    <property type="match status" value="1"/>
</dbReference>